<organism evidence="15 16">
    <name type="scientific">Orchesella dallaii</name>
    <dbReference type="NCBI Taxonomy" id="48710"/>
    <lineage>
        <taxon>Eukaryota</taxon>
        <taxon>Metazoa</taxon>
        <taxon>Ecdysozoa</taxon>
        <taxon>Arthropoda</taxon>
        <taxon>Hexapoda</taxon>
        <taxon>Collembola</taxon>
        <taxon>Entomobryomorpha</taxon>
        <taxon>Entomobryoidea</taxon>
        <taxon>Orchesellidae</taxon>
        <taxon>Orchesellinae</taxon>
        <taxon>Orchesella</taxon>
    </lineage>
</organism>
<name>A0ABP1QA89_9HEXA</name>
<evidence type="ECO:0000256" key="5">
    <source>
        <dbReference type="ARBA" id="ARBA00022792"/>
    </source>
</evidence>
<evidence type="ECO:0000256" key="2">
    <source>
        <dbReference type="ARBA" id="ARBA00010524"/>
    </source>
</evidence>
<keyword evidence="6" id="KW-0443">Lipid metabolism</keyword>
<dbReference type="InterPro" id="IPR002123">
    <property type="entry name" value="Plipid/glycerol_acylTrfase"/>
</dbReference>
<comment type="similarity">
    <text evidence="2 13">Belongs to the taffazin family.</text>
</comment>
<keyword evidence="9" id="KW-0012">Acyltransferase</keyword>
<keyword evidence="16" id="KW-1185">Reference proteome</keyword>
<evidence type="ECO:0000313" key="16">
    <source>
        <dbReference type="Proteomes" id="UP001642540"/>
    </source>
</evidence>
<keyword evidence="7" id="KW-0496">Mitochondrion</keyword>
<keyword evidence="5" id="KW-0999">Mitochondrion inner membrane</keyword>
<evidence type="ECO:0000256" key="10">
    <source>
        <dbReference type="ARBA" id="ARBA00024323"/>
    </source>
</evidence>
<dbReference type="PRINTS" id="PR00979">
    <property type="entry name" value="TAFAZZIN"/>
</dbReference>
<comment type="catalytic activity">
    <reaction evidence="11">
        <text>1'-[1,2-diacyl-sn-glycero-3-phospho],3'-[1-acyl-sn-glycero-3-phospho]-glycerol + a 1,2-diacyl-sn-glycero-3-phosphocholine = a cardiolipin + a 1-acyl-sn-glycero-3-phosphocholine</text>
        <dbReference type="Rhea" id="RHEA:33731"/>
        <dbReference type="ChEBI" id="CHEBI:57643"/>
        <dbReference type="ChEBI" id="CHEBI:58168"/>
        <dbReference type="ChEBI" id="CHEBI:62237"/>
        <dbReference type="ChEBI" id="CHEBI:64743"/>
    </reaction>
    <physiologicalReaction direction="left-to-right" evidence="11">
        <dbReference type="Rhea" id="RHEA:33732"/>
    </physiologicalReaction>
    <physiologicalReaction direction="right-to-left" evidence="11">
        <dbReference type="Rhea" id="RHEA:33733"/>
    </physiologicalReaction>
</comment>
<comment type="catalytic activity">
    <reaction evidence="12">
        <text>1,2-di-(9Z-octadecenoyl)-sn-glycero-3-phosphocholine + 1-hexadecanoyl-sn-glycero-3-phosphocholine = 1-hexadecanoyl-2-(9Z-octadecenoyl)-sn-glycero-3-phosphocholine + 1-(9Z-octadecenoyl)-sn-glycero-3-phosphocholine</text>
        <dbReference type="Rhea" id="RHEA:43816"/>
        <dbReference type="ChEBI" id="CHEBI:28610"/>
        <dbReference type="ChEBI" id="CHEBI:72998"/>
        <dbReference type="ChEBI" id="CHEBI:73001"/>
        <dbReference type="ChEBI" id="CHEBI:74669"/>
    </reaction>
    <physiologicalReaction direction="left-to-right" evidence="12">
        <dbReference type="Rhea" id="RHEA:43817"/>
    </physiologicalReaction>
    <physiologicalReaction direction="right-to-left" evidence="12">
        <dbReference type="Rhea" id="RHEA:43818"/>
    </physiologicalReaction>
</comment>
<evidence type="ECO:0000256" key="6">
    <source>
        <dbReference type="ARBA" id="ARBA00023098"/>
    </source>
</evidence>
<comment type="subcellular location">
    <subcellularLocation>
        <location evidence="1">Mitochondrion inner membrane</location>
        <topology evidence="1">Peripheral membrane protein</topology>
        <orientation evidence="1">Intermembrane side</orientation>
    </subcellularLocation>
    <subcellularLocation>
        <location evidence="10">Mitochondrion outer membrane</location>
        <topology evidence="10">Peripheral membrane protein</topology>
        <orientation evidence="10">Intermembrane side</orientation>
    </subcellularLocation>
</comment>
<dbReference type="InterPro" id="IPR000872">
    <property type="entry name" value="Tafazzin"/>
</dbReference>
<dbReference type="SMART" id="SM00563">
    <property type="entry name" value="PlsC"/>
    <property type="match status" value="1"/>
</dbReference>
<evidence type="ECO:0000256" key="8">
    <source>
        <dbReference type="ARBA" id="ARBA00023136"/>
    </source>
</evidence>
<dbReference type="CDD" id="cd07989">
    <property type="entry name" value="LPLAT_AGPAT-like"/>
    <property type="match status" value="1"/>
</dbReference>
<reference evidence="15 16" key="1">
    <citation type="submission" date="2024-08" db="EMBL/GenBank/DDBJ databases">
        <authorList>
            <person name="Cucini C."/>
            <person name="Frati F."/>
        </authorList>
    </citation>
    <scope>NUCLEOTIDE SEQUENCE [LARGE SCALE GENOMIC DNA]</scope>
</reference>
<gene>
    <name evidence="15" type="ORF">ODALV1_LOCUS8674</name>
</gene>
<evidence type="ECO:0000256" key="9">
    <source>
        <dbReference type="ARBA" id="ARBA00023315"/>
    </source>
</evidence>
<evidence type="ECO:0000256" key="7">
    <source>
        <dbReference type="ARBA" id="ARBA00023128"/>
    </source>
</evidence>
<dbReference type="Pfam" id="PF01553">
    <property type="entry name" value="Acyltransferase"/>
    <property type="match status" value="1"/>
</dbReference>
<evidence type="ECO:0000256" key="4">
    <source>
        <dbReference type="ARBA" id="ARBA00022787"/>
    </source>
</evidence>
<keyword evidence="4" id="KW-1000">Mitochondrion outer membrane</keyword>
<dbReference type="SUPFAM" id="SSF69593">
    <property type="entry name" value="Glycerol-3-phosphate (1)-acyltransferase"/>
    <property type="match status" value="1"/>
</dbReference>
<evidence type="ECO:0000256" key="11">
    <source>
        <dbReference type="ARBA" id="ARBA00047906"/>
    </source>
</evidence>
<dbReference type="PANTHER" id="PTHR12497:SF0">
    <property type="entry name" value="TAFAZZIN"/>
    <property type="match status" value="1"/>
</dbReference>
<dbReference type="PANTHER" id="PTHR12497">
    <property type="entry name" value="TAZ PROTEIN TAFAZZIN"/>
    <property type="match status" value="1"/>
</dbReference>
<proteinExistence type="inferred from homology"/>
<sequence>MILQQNSRHFIKALNSSFHTRYFFNMPSPPNPYAGLNVSWPFPDFRKSQKYWRIKSQITIFLVGVAGKTLLTVFNRAKVHNKEVLVDAVFKRPSGVPLITVANHESCMDDPALIGLALSPMQLMDQKKMRWSLAAHDICFTKPLHASFFSLGKCVPIVRGMGVYQKPVDFAIERLNEFGDWFHIFPEGKVNTEREKLYRFKWGIGRIISELKTTPIVIPFYHTGMPDVLPNQRPYIPRYGNKVFMNVGEPLNIQPVLDSITHFSPRDKRKVITDFIQLEMEKLRHVTLKLSQEYHSGTLNV</sequence>
<feature type="domain" description="Phospholipid/glycerol acyltransferase" evidence="14">
    <location>
        <begin position="98"/>
        <end position="225"/>
    </location>
</feature>
<evidence type="ECO:0000259" key="14">
    <source>
        <dbReference type="SMART" id="SM00563"/>
    </source>
</evidence>
<accession>A0ABP1QA89</accession>
<evidence type="ECO:0000256" key="3">
    <source>
        <dbReference type="ARBA" id="ARBA00022679"/>
    </source>
</evidence>
<evidence type="ECO:0000313" key="15">
    <source>
        <dbReference type="EMBL" id="CAL8094024.1"/>
    </source>
</evidence>
<dbReference type="EMBL" id="CAXLJM020000026">
    <property type="protein sequence ID" value="CAL8094024.1"/>
    <property type="molecule type" value="Genomic_DNA"/>
</dbReference>
<keyword evidence="3" id="KW-0808">Transferase</keyword>
<keyword evidence="8" id="KW-0472">Membrane</keyword>
<comment type="caution">
    <text evidence="15">The sequence shown here is derived from an EMBL/GenBank/DDBJ whole genome shotgun (WGS) entry which is preliminary data.</text>
</comment>
<evidence type="ECO:0000256" key="13">
    <source>
        <dbReference type="RuleBase" id="RU365062"/>
    </source>
</evidence>
<dbReference type="Proteomes" id="UP001642540">
    <property type="component" value="Unassembled WGS sequence"/>
</dbReference>
<evidence type="ECO:0000256" key="1">
    <source>
        <dbReference type="ARBA" id="ARBA00004137"/>
    </source>
</evidence>
<protein>
    <recommendedName>
        <fullName evidence="13">Tafazzin family protein</fullName>
    </recommendedName>
</protein>
<evidence type="ECO:0000256" key="12">
    <source>
        <dbReference type="ARBA" id="ARBA00049543"/>
    </source>
</evidence>